<keyword evidence="5 10" id="KW-0949">S-adenosyl-L-methionine</keyword>
<dbReference type="NCBIfam" id="NF002481">
    <property type="entry name" value="PRK01747.1-2"/>
    <property type="match status" value="1"/>
</dbReference>
<comment type="function">
    <text evidence="10">Catalyzes the last two steps in the biosynthesis of 5-methylaminomethyl-2-thiouridine (mnm(5)s(2)U) at the wobble position (U34) in tRNA. Catalyzes the FAD-dependent demodification of cmnm(5)s(2)U34 to nm(5)s(2)U34, followed by the transfer of a methyl group from S-adenosyl-L-methionine to nm(5)s(2)U34, to form mnm(5)s(2)U34.</text>
</comment>
<dbReference type="InterPro" id="IPR017610">
    <property type="entry name" value="tRNA_S-uridine_synth_MnmC_C"/>
</dbReference>
<gene>
    <name evidence="10 13" type="primary">mnmC</name>
    <name evidence="13" type="ORF">EHS89_10095</name>
</gene>
<feature type="domain" description="FAD dependent oxidoreductase" evidence="11">
    <location>
        <begin position="265"/>
        <end position="646"/>
    </location>
</feature>
<keyword evidence="3 10" id="KW-0285">Flavoprotein</keyword>
<keyword evidence="14" id="KW-1185">Reference proteome</keyword>
<evidence type="ECO:0000259" key="11">
    <source>
        <dbReference type="Pfam" id="PF01266"/>
    </source>
</evidence>
<dbReference type="OrthoDB" id="9786494at2"/>
<keyword evidence="2 10" id="KW-0489">Methyltransferase</keyword>
<dbReference type="PANTHER" id="PTHR13847:SF283">
    <property type="entry name" value="TRNA 5-METHYLAMINOMETHYL-2-THIOURIDINE BIOSYNTHESIS BIFUNCTIONAL PROTEIN MNMC"/>
    <property type="match status" value="1"/>
</dbReference>
<dbReference type="InterPro" id="IPR029063">
    <property type="entry name" value="SAM-dependent_MTases_sf"/>
</dbReference>
<evidence type="ECO:0000313" key="14">
    <source>
        <dbReference type="Proteomes" id="UP000267535"/>
    </source>
</evidence>
<evidence type="ECO:0000256" key="6">
    <source>
        <dbReference type="ARBA" id="ARBA00022694"/>
    </source>
</evidence>
<dbReference type="RefSeq" id="WP_124926032.1">
    <property type="nucleotide sequence ID" value="NZ_BMOH01000004.1"/>
</dbReference>
<dbReference type="Pfam" id="PF05430">
    <property type="entry name" value="Methyltransf_30"/>
    <property type="match status" value="1"/>
</dbReference>
<dbReference type="GO" id="GO:0002098">
    <property type="term" value="P:tRNA wobble uridine modification"/>
    <property type="evidence" value="ECO:0007669"/>
    <property type="project" value="TreeGrafter"/>
</dbReference>
<comment type="cofactor">
    <cofactor evidence="10">
        <name>FAD</name>
        <dbReference type="ChEBI" id="CHEBI:57692"/>
    </cofactor>
</comment>
<comment type="similarity">
    <text evidence="10">In the N-terminal section; belongs to the methyltransferase superfamily. tRNA (mnm(5)s(2)U34)-methyltransferase family.</text>
</comment>
<dbReference type="AlphaFoldDB" id="A0A3P1SPW3"/>
<dbReference type="HAMAP" id="MF_01102">
    <property type="entry name" value="MnmC"/>
    <property type="match status" value="1"/>
</dbReference>
<proteinExistence type="inferred from homology"/>
<dbReference type="GO" id="GO:0016645">
    <property type="term" value="F:oxidoreductase activity, acting on the CH-NH group of donors"/>
    <property type="evidence" value="ECO:0007669"/>
    <property type="project" value="InterPro"/>
</dbReference>
<dbReference type="SUPFAM" id="SSF51905">
    <property type="entry name" value="FAD/NAD(P)-binding domain"/>
    <property type="match status" value="1"/>
</dbReference>
<accession>A0A3P1SPW3</accession>
<dbReference type="InterPro" id="IPR006076">
    <property type="entry name" value="FAD-dep_OxRdtase"/>
</dbReference>
<sequence length="677" mass="75040">MTNLKWEFDTPISPQFDDYYFSSDDGLAESEYVYIQGNNLQECFHSLTSPSFTIAETGFGTGLNFLTTWQLWKNSATADKTLHFISVEKYPISKQDLTRALSAWPQLKDEADQLLEKYPQLTPGFHKLTFDSGQVELTLMLGDVIDCYNQLTVKADSWFLDGFAPAKNPDMWTPELFQLMARLSKPDTTFATFTCARVVRDGLKQAGFNIQKRTGFGLKREMLYGSFTCTPDKATEQTVTSKKDHKVDLAWFRLPEKHSGPKTALIIGAGIAGCSTARSLAERGWQVTLIDRRPEIASEGSGNRQGALYAKLPVEPIPASRFHLSGFLFSSQYLKQHLSDATDIWSPCGLLQIACSDKEKQKHKKLADSDNYPATVVRYVDQQEASEIAGTAVSNCGLFFPDAGWVTPPLFCKWLVDHPNISIKTDTEITQLSHIQDNSQCQWQAESADKQQFTAAIAVVASAAESTLFEQLKHLPTQKIRGQVSLTESSSAIDETEANIQLECDLKTVLCGEGYISPPKQGQYCFGATFDLKDEASDIRESGHQHNLTKVSEMAPEIGDKLSGYHSNTGLTGRVGFRCASPDKLPIIGPVPVYDQFCTDYAALRHDAKIKINTTPTHHNGLFANLAHGSKGLISGPISGEIIAAMLEGEPLPLEKELIEKLNPARFIIKNLIRRTI</sequence>
<protein>
    <recommendedName>
        <fullName evidence="10">tRNA 5-methylaminomethyl-2-thiouridine biosynthesis bifunctional protein MnmC</fullName>
        <shortName evidence="10">tRNA mnm(5)s(2)U biosynthesis bifunctional protein</shortName>
    </recommendedName>
    <domain>
        <recommendedName>
            <fullName evidence="10">tRNA (mnm(5)s(2)U34)-methyltransferase</fullName>
            <ecNumber evidence="10">2.1.1.61</ecNumber>
        </recommendedName>
    </domain>
    <domain>
        <recommendedName>
            <fullName evidence="10">FAD-dependent cmnm(5)s(2)U34 oxidoreductase</fullName>
            <ecNumber evidence="10">1.5.-.-</ecNumber>
        </recommendedName>
    </domain>
</protein>
<evidence type="ECO:0000256" key="8">
    <source>
        <dbReference type="ARBA" id="ARBA00023002"/>
    </source>
</evidence>
<dbReference type="PANTHER" id="PTHR13847">
    <property type="entry name" value="SARCOSINE DEHYDROGENASE-RELATED"/>
    <property type="match status" value="1"/>
</dbReference>
<dbReference type="NCBIfam" id="TIGR03197">
    <property type="entry name" value="MnmC_Cterm"/>
    <property type="match status" value="1"/>
</dbReference>
<dbReference type="Gene3D" id="3.40.50.150">
    <property type="entry name" value="Vaccinia Virus protein VP39"/>
    <property type="match status" value="1"/>
</dbReference>
<keyword evidence="4 10" id="KW-0808">Transferase</keyword>
<evidence type="ECO:0000256" key="2">
    <source>
        <dbReference type="ARBA" id="ARBA00022603"/>
    </source>
</evidence>
<reference evidence="13 14" key="1">
    <citation type="submission" date="2018-11" db="EMBL/GenBank/DDBJ databases">
        <title>The draft genome sequence of Amphritea balenae JAMM 1525T.</title>
        <authorList>
            <person name="Fang Z."/>
            <person name="Zhang Y."/>
            <person name="Han X."/>
        </authorList>
    </citation>
    <scope>NUCLEOTIDE SEQUENCE [LARGE SCALE GENOMIC DNA]</scope>
    <source>
        <strain evidence="13 14">JAMM 1525</strain>
    </source>
</reference>
<comment type="subcellular location">
    <subcellularLocation>
        <location evidence="10">Cytoplasm</location>
    </subcellularLocation>
</comment>
<organism evidence="13 14">
    <name type="scientific">Amphritea balenae</name>
    <dbReference type="NCBI Taxonomy" id="452629"/>
    <lineage>
        <taxon>Bacteria</taxon>
        <taxon>Pseudomonadati</taxon>
        <taxon>Pseudomonadota</taxon>
        <taxon>Gammaproteobacteria</taxon>
        <taxon>Oceanospirillales</taxon>
        <taxon>Oceanospirillaceae</taxon>
        <taxon>Amphritea</taxon>
    </lineage>
</organism>
<dbReference type="Gene3D" id="3.50.50.60">
    <property type="entry name" value="FAD/NAD(P)-binding domain"/>
    <property type="match status" value="1"/>
</dbReference>
<evidence type="ECO:0000256" key="10">
    <source>
        <dbReference type="HAMAP-Rule" id="MF_01102"/>
    </source>
</evidence>
<keyword evidence="7 10" id="KW-0274">FAD</keyword>
<evidence type="ECO:0000256" key="1">
    <source>
        <dbReference type="ARBA" id="ARBA00022490"/>
    </source>
</evidence>
<evidence type="ECO:0000256" key="3">
    <source>
        <dbReference type="ARBA" id="ARBA00022630"/>
    </source>
</evidence>
<comment type="similarity">
    <text evidence="10">In the C-terminal section; belongs to the DAO family.</text>
</comment>
<feature type="region of interest" description="tRNA (mnm(5)s(2)U34)-methyltransferase" evidence="10">
    <location>
        <begin position="1"/>
        <end position="228"/>
    </location>
</feature>
<dbReference type="Pfam" id="PF01266">
    <property type="entry name" value="DAO"/>
    <property type="match status" value="1"/>
</dbReference>
<evidence type="ECO:0000256" key="9">
    <source>
        <dbReference type="ARBA" id="ARBA00023268"/>
    </source>
</evidence>
<dbReference type="EC" id="1.5.-.-" evidence="10"/>
<comment type="catalytic activity">
    <reaction evidence="10">
        <text>5-aminomethyl-2-thiouridine(34) in tRNA + S-adenosyl-L-methionine = 5-methylaminomethyl-2-thiouridine(34) in tRNA + S-adenosyl-L-homocysteine + H(+)</text>
        <dbReference type="Rhea" id="RHEA:19569"/>
        <dbReference type="Rhea" id="RHEA-COMP:10195"/>
        <dbReference type="Rhea" id="RHEA-COMP:10197"/>
        <dbReference type="ChEBI" id="CHEBI:15378"/>
        <dbReference type="ChEBI" id="CHEBI:57856"/>
        <dbReference type="ChEBI" id="CHEBI:59789"/>
        <dbReference type="ChEBI" id="CHEBI:74454"/>
        <dbReference type="ChEBI" id="CHEBI:74455"/>
        <dbReference type="EC" id="2.1.1.61"/>
    </reaction>
</comment>
<dbReference type="EC" id="2.1.1.61" evidence="10"/>
<dbReference type="InterPro" id="IPR047785">
    <property type="entry name" value="tRNA_MNMC2"/>
</dbReference>
<name>A0A3P1SPW3_9GAMM</name>
<dbReference type="InterPro" id="IPR008471">
    <property type="entry name" value="MnmC-like_methylTransf"/>
</dbReference>
<feature type="region of interest" description="FAD-dependent cmnm(5)s(2)U34 oxidoreductase" evidence="10">
    <location>
        <begin position="267"/>
        <end position="677"/>
    </location>
</feature>
<dbReference type="InterPro" id="IPR023032">
    <property type="entry name" value="tRNA_MAMT_biosynth_bifunc_MnmC"/>
</dbReference>
<evidence type="ECO:0000313" key="13">
    <source>
        <dbReference type="EMBL" id="RRC99196.1"/>
    </source>
</evidence>
<evidence type="ECO:0000256" key="7">
    <source>
        <dbReference type="ARBA" id="ARBA00022827"/>
    </source>
</evidence>
<dbReference type="Proteomes" id="UP000267535">
    <property type="component" value="Unassembled WGS sequence"/>
</dbReference>
<dbReference type="Gene3D" id="3.30.9.10">
    <property type="entry name" value="D-Amino Acid Oxidase, subunit A, domain 2"/>
    <property type="match status" value="1"/>
</dbReference>
<keyword evidence="8 10" id="KW-0560">Oxidoreductase</keyword>
<dbReference type="GO" id="GO:0005737">
    <property type="term" value="C:cytoplasm"/>
    <property type="evidence" value="ECO:0007669"/>
    <property type="project" value="UniProtKB-SubCell"/>
</dbReference>
<comment type="caution">
    <text evidence="13">The sequence shown here is derived from an EMBL/GenBank/DDBJ whole genome shotgun (WGS) entry which is preliminary data.</text>
</comment>
<dbReference type="GO" id="GO:0004808">
    <property type="term" value="F:tRNA (5-methylaminomethyl-2-thiouridylate)(34)-methyltransferase activity"/>
    <property type="evidence" value="ECO:0007669"/>
    <property type="project" value="UniProtKB-EC"/>
</dbReference>
<dbReference type="InterPro" id="IPR036188">
    <property type="entry name" value="FAD/NAD-bd_sf"/>
</dbReference>
<keyword evidence="6 10" id="KW-0819">tRNA processing</keyword>
<dbReference type="EMBL" id="RQXV01000005">
    <property type="protein sequence ID" value="RRC99196.1"/>
    <property type="molecule type" value="Genomic_DNA"/>
</dbReference>
<evidence type="ECO:0000256" key="5">
    <source>
        <dbReference type="ARBA" id="ARBA00022691"/>
    </source>
</evidence>
<dbReference type="GO" id="GO:0050660">
    <property type="term" value="F:flavin adenine dinucleotide binding"/>
    <property type="evidence" value="ECO:0007669"/>
    <property type="project" value="UniProtKB-UniRule"/>
</dbReference>
<dbReference type="GO" id="GO:0032259">
    <property type="term" value="P:methylation"/>
    <property type="evidence" value="ECO:0007669"/>
    <property type="project" value="UniProtKB-KW"/>
</dbReference>
<evidence type="ECO:0000256" key="4">
    <source>
        <dbReference type="ARBA" id="ARBA00022679"/>
    </source>
</evidence>
<evidence type="ECO:0000259" key="12">
    <source>
        <dbReference type="Pfam" id="PF05430"/>
    </source>
</evidence>
<keyword evidence="9 10" id="KW-0511">Multifunctional enzyme</keyword>
<dbReference type="NCBIfam" id="NF033855">
    <property type="entry name" value="tRNA_MNMC2"/>
    <property type="match status" value="1"/>
</dbReference>
<feature type="domain" description="MnmC-like methyltransferase" evidence="12">
    <location>
        <begin position="105"/>
        <end position="226"/>
    </location>
</feature>
<keyword evidence="1 10" id="KW-0963">Cytoplasm</keyword>